<feature type="compositionally biased region" description="Basic residues" evidence="1">
    <location>
        <begin position="58"/>
        <end position="69"/>
    </location>
</feature>
<feature type="signal peptide" evidence="2">
    <location>
        <begin position="1"/>
        <end position="28"/>
    </location>
</feature>
<dbReference type="EMBL" id="JAMZMK010009171">
    <property type="protein sequence ID" value="KAI7736883.1"/>
    <property type="molecule type" value="Genomic_DNA"/>
</dbReference>
<feature type="region of interest" description="Disordered" evidence="1">
    <location>
        <begin position="58"/>
        <end position="99"/>
    </location>
</feature>
<keyword evidence="2" id="KW-0732">Signal</keyword>
<evidence type="ECO:0000313" key="3">
    <source>
        <dbReference type="EMBL" id="KAI7736883.1"/>
    </source>
</evidence>
<accession>A0AAD5C946</accession>
<dbReference type="AlphaFoldDB" id="A0AAD5C946"/>
<name>A0AAD5C946_AMBAR</name>
<protein>
    <submittedName>
        <fullName evidence="3">Uncharacterized protein</fullName>
    </submittedName>
</protein>
<reference evidence="3" key="1">
    <citation type="submission" date="2022-06" db="EMBL/GenBank/DDBJ databases">
        <title>Uncovering the hologenomic basis of an extraordinary plant invasion.</title>
        <authorList>
            <person name="Bieker V.C."/>
            <person name="Martin M.D."/>
            <person name="Gilbert T."/>
            <person name="Hodgins K."/>
            <person name="Battlay P."/>
            <person name="Petersen B."/>
            <person name="Wilson J."/>
        </authorList>
    </citation>
    <scope>NUCLEOTIDE SEQUENCE</scope>
    <source>
        <strain evidence="3">AA19_3_7</strain>
        <tissue evidence="3">Leaf</tissue>
    </source>
</reference>
<evidence type="ECO:0000313" key="4">
    <source>
        <dbReference type="Proteomes" id="UP001206925"/>
    </source>
</evidence>
<dbReference type="Proteomes" id="UP001206925">
    <property type="component" value="Unassembled WGS sequence"/>
</dbReference>
<keyword evidence="4" id="KW-1185">Reference proteome</keyword>
<feature type="compositionally biased region" description="Polar residues" evidence="1">
    <location>
        <begin position="77"/>
        <end position="90"/>
    </location>
</feature>
<evidence type="ECO:0000256" key="1">
    <source>
        <dbReference type="SAM" id="MobiDB-lite"/>
    </source>
</evidence>
<comment type="caution">
    <text evidence="3">The sequence shown here is derived from an EMBL/GenBank/DDBJ whole genome shotgun (WGS) entry which is preliminary data.</text>
</comment>
<feature type="chain" id="PRO_5041994385" evidence="2">
    <location>
        <begin position="29"/>
        <end position="99"/>
    </location>
</feature>
<organism evidence="3 4">
    <name type="scientific">Ambrosia artemisiifolia</name>
    <name type="common">Common ragweed</name>
    <dbReference type="NCBI Taxonomy" id="4212"/>
    <lineage>
        <taxon>Eukaryota</taxon>
        <taxon>Viridiplantae</taxon>
        <taxon>Streptophyta</taxon>
        <taxon>Embryophyta</taxon>
        <taxon>Tracheophyta</taxon>
        <taxon>Spermatophyta</taxon>
        <taxon>Magnoliopsida</taxon>
        <taxon>eudicotyledons</taxon>
        <taxon>Gunneridae</taxon>
        <taxon>Pentapetalae</taxon>
        <taxon>asterids</taxon>
        <taxon>campanulids</taxon>
        <taxon>Asterales</taxon>
        <taxon>Asteraceae</taxon>
        <taxon>Asteroideae</taxon>
        <taxon>Heliantheae alliance</taxon>
        <taxon>Heliantheae</taxon>
        <taxon>Ambrosia</taxon>
    </lineage>
</organism>
<evidence type="ECO:0000256" key="2">
    <source>
        <dbReference type="SAM" id="SignalP"/>
    </source>
</evidence>
<gene>
    <name evidence="3" type="ORF">M8C21_001155</name>
</gene>
<proteinExistence type="predicted"/>
<sequence length="99" mass="11231">MLNAERKMGKLFIFSLLFLVLVSPTAYSVPDRISEIFNIGCATIVDYGESTMVVPVVRRRPRHRPRRPPRGPISDGGPSQTNYSNHSTPYNEHIDPFNM</sequence>